<reference evidence="1 2" key="1">
    <citation type="journal article" date="2023" name="Sci. Data">
        <title>Genome assembly of the Korean intertidal mud-creeper Batillaria attramentaria.</title>
        <authorList>
            <person name="Patra A.K."/>
            <person name="Ho P.T."/>
            <person name="Jun S."/>
            <person name="Lee S.J."/>
            <person name="Kim Y."/>
            <person name="Won Y.J."/>
        </authorList>
    </citation>
    <scope>NUCLEOTIDE SEQUENCE [LARGE SCALE GENOMIC DNA]</scope>
    <source>
        <strain evidence="1">Wonlab-2016</strain>
    </source>
</reference>
<accession>A0ABD0K3U2</accession>
<organism evidence="1 2">
    <name type="scientific">Batillaria attramentaria</name>
    <dbReference type="NCBI Taxonomy" id="370345"/>
    <lineage>
        <taxon>Eukaryota</taxon>
        <taxon>Metazoa</taxon>
        <taxon>Spiralia</taxon>
        <taxon>Lophotrochozoa</taxon>
        <taxon>Mollusca</taxon>
        <taxon>Gastropoda</taxon>
        <taxon>Caenogastropoda</taxon>
        <taxon>Sorbeoconcha</taxon>
        <taxon>Cerithioidea</taxon>
        <taxon>Batillariidae</taxon>
        <taxon>Batillaria</taxon>
    </lineage>
</organism>
<dbReference type="AlphaFoldDB" id="A0ABD0K3U2"/>
<evidence type="ECO:0000313" key="2">
    <source>
        <dbReference type="Proteomes" id="UP001519460"/>
    </source>
</evidence>
<dbReference type="EMBL" id="JACVVK020000258">
    <property type="protein sequence ID" value="KAK7481691.1"/>
    <property type="molecule type" value="Genomic_DNA"/>
</dbReference>
<comment type="caution">
    <text evidence="1">The sequence shown here is derived from an EMBL/GenBank/DDBJ whole genome shotgun (WGS) entry which is preliminary data.</text>
</comment>
<name>A0ABD0K3U2_9CAEN</name>
<protein>
    <submittedName>
        <fullName evidence="1">Uncharacterized protein</fullName>
    </submittedName>
</protein>
<gene>
    <name evidence="1" type="ORF">BaRGS_00027064</name>
</gene>
<keyword evidence="2" id="KW-1185">Reference proteome</keyword>
<sequence>MDTAPQTCPTNVFKTYPETHLTDMTWQRQVDRHMVSFSVQSVRVLQMMAVSIGCIRYTTVDHITSPAPSISYLVKNECPTLHSVKCRSASAYARTVLYRTVCMNLARQRCFNPVWCKHLHCLATIHCGDFSTQRQSMFRMTVHLLQVNSSPVTAD</sequence>
<evidence type="ECO:0000313" key="1">
    <source>
        <dbReference type="EMBL" id="KAK7481691.1"/>
    </source>
</evidence>
<proteinExistence type="predicted"/>
<dbReference type="Proteomes" id="UP001519460">
    <property type="component" value="Unassembled WGS sequence"/>
</dbReference>